<reference evidence="1 2" key="1">
    <citation type="submission" date="2021-02" db="EMBL/GenBank/DDBJ databases">
        <title>Actinophytocola xerophila sp. nov., isolated from soil of cotton cropping field.</title>
        <authorList>
            <person name="Huang R."/>
            <person name="Chen X."/>
            <person name="Ge X."/>
            <person name="Liu W."/>
        </authorList>
    </citation>
    <scope>NUCLEOTIDE SEQUENCE [LARGE SCALE GENOMIC DNA]</scope>
    <source>
        <strain evidence="1 2">S1-96</strain>
    </source>
</reference>
<sequence length="144" mass="15447">MAHVHASVLVPASPARTWETAADLSRFDEWLTLHEGWRDELPAELGEGTTVTSVVAVMGLRNRVTWRIDRYTPPRSLTITGRGVGGVRVALNLAVRPDGEDRSTVTVDAELTGRPVFGPVGLALGRALRADLRKSVAALAGLLS</sequence>
<accession>A0ABT2J617</accession>
<dbReference type="CDD" id="cd07812">
    <property type="entry name" value="SRPBCC"/>
    <property type="match status" value="1"/>
</dbReference>
<name>A0ABT2J617_9PSEU</name>
<proteinExistence type="predicted"/>
<dbReference type="SUPFAM" id="SSF55961">
    <property type="entry name" value="Bet v1-like"/>
    <property type="match status" value="1"/>
</dbReference>
<organism evidence="1 2">
    <name type="scientific">Actinophytocola gossypii</name>
    <dbReference type="NCBI Taxonomy" id="2812003"/>
    <lineage>
        <taxon>Bacteria</taxon>
        <taxon>Bacillati</taxon>
        <taxon>Actinomycetota</taxon>
        <taxon>Actinomycetes</taxon>
        <taxon>Pseudonocardiales</taxon>
        <taxon>Pseudonocardiaceae</taxon>
    </lineage>
</organism>
<comment type="caution">
    <text evidence="1">The sequence shown here is derived from an EMBL/GenBank/DDBJ whole genome shotgun (WGS) entry which is preliminary data.</text>
</comment>
<dbReference type="Proteomes" id="UP001156441">
    <property type="component" value="Unassembled WGS sequence"/>
</dbReference>
<dbReference type="Gene3D" id="3.30.530.20">
    <property type="match status" value="1"/>
</dbReference>
<dbReference type="RefSeq" id="WP_260190681.1">
    <property type="nucleotide sequence ID" value="NZ_JAFFZE010000009.1"/>
</dbReference>
<evidence type="ECO:0000313" key="2">
    <source>
        <dbReference type="Proteomes" id="UP001156441"/>
    </source>
</evidence>
<protein>
    <submittedName>
        <fullName evidence="1">SRPBCC family protein</fullName>
    </submittedName>
</protein>
<keyword evidence="2" id="KW-1185">Reference proteome</keyword>
<evidence type="ECO:0000313" key="1">
    <source>
        <dbReference type="EMBL" id="MCT2583311.1"/>
    </source>
</evidence>
<dbReference type="EMBL" id="JAFFZE010000009">
    <property type="protein sequence ID" value="MCT2583311.1"/>
    <property type="molecule type" value="Genomic_DNA"/>
</dbReference>
<gene>
    <name evidence="1" type="ORF">JT362_09305</name>
</gene>
<dbReference type="InterPro" id="IPR019587">
    <property type="entry name" value="Polyketide_cyclase/dehydratase"/>
</dbReference>
<dbReference type="InterPro" id="IPR023393">
    <property type="entry name" value="START-like_dom_sf"/>
</dbReference>
<dbReference type="Pfam" id="PF10604">
    <property type="entry name" value="Polyketide_cyc2"/>
    <property type="match status" value="1"/>
</dbReference>